<evidence type="ECO:0000313" key="3">
    <source>
        <dbReference type="Proteomes" id="UP000008701"/>
    </source>
</evidence>
<dbReference type="KEGG" id="cph:Cpha266_1331"/>
<feature type="domain" description="CBS" evidence="1">
    <location>
        <begin position="76"/>
        <end position="117"/>
    </location>
</feature>
<protein>
    <submittedName>
        <fullName evidence="2">CBS domain containing protein</fullName>
    </submittedName>
</protein>
<dbReference type="CDD" id="cd09837">
    <property type="entry name" value="CBS_pair_chlorobiales"/>
    <property type="match status" value="1"/>
</dbReference>
<dbReference type="SUPFAM" id="SSF54631">
    <property type="entry name" value="CBS-domain pair"/>
    <property type="match status" value="1"/>
</dbReference>
<dbReference type="RefSeq" id="WP_011745185.1">
    <property type="nucleotide sequence ID" value="NC_008639.1"/>
</dbReference>
<dbReference type="HOGENOM" id="CLU_102952_0_0_10"/>
<dbReference type="OrthoDB" id="594490at2"/>
<dbReference type="EMBL" id="CP000492">
    <property type="protein sequence ID" value="ABL65362.1"/>
    <property type="molecule type" value="Genomic_DNA"/>
</dbReference>
<evidence type="ECO:0000313" key="2">
    <source>
        <dbReference type="EMBL" id="ABL65362.1"/>
    </source>
</evidence>
<feature type="domain" description="CBS" evidence="1">
    <location>
        <begin position="10"/>
        <end position="58"/>
    </location>
</feature>
<name>A1BG35_CHLPD</name>
<dbReference type="Pfam" id="PF00571">
    <property type="entry name" value="CBS"/>
    <property type="match status" value="2"/>
</dbReference>
<keyword evidence="3" id="KW-1185">Reference proteome</keyword>
<dbReference type="InterPro" id="IPR000644">
    <property type="entry name" value="CBS_dom"/>
</dbReference>
<dbReference type="Proteomes" id="UP000008701">
    <property type="component" value="Chromosome"/>
</dbReference>
<accession>A1BG35</accession>
<evidence type="ECO:0000259" key="1">
    <source>
        <dbReference type="Pfam" id="PF00571"/>
    </source>
</evidence>
<proteinExistence type="predicted"/>
<dbReference type="STRING" id="290317.Cpha266_1331"/>
<reference evidence="2 3" key="1">
    <citation type="submission" date="2006-12" db="EMBL/GenBank/DDBJ databases">
        <title>Complete sequence of Chlorobium phaeobacteroides DSM 266.</title>
        <authorList>
            <consortium name="US DOE Joint Genome Institute"/>
            <person name="Copeland A."/>
            <person name="Lucas S."/>
            <person name="Lapidus A."/>
            <person name="Barry K."/>
            <person name="Detter J.C."/>
            <person name="Glavina del Rio T."/>
            <person name="Hammon N."/>
            <person name="Israni S."/>
            <person name="Pitluck S."/>
            <person name="Goltsman E."/>
            <person name="Schmutz J."/>
            <person name="Larimer F."/>
            <person name="Land M."/>
            <person name="Hauser L."/>
            <person name="Mikhailova N."/>
            <person name="Li T."/>
            <person name="Overmann J."/>
            <person name="Bryant D.A."/>
            <person name="Richardson P."/>
        </authorList>
    </citation>
    <scope>NUCLEOTIDE SEQUENCE [LARGE SCALE GENOMIC DNA]</scope>
    <source>
        <strain evidence="2 3">DSM 266</strain>
    </source>
</reference>
<sequence>MLLKECIEDCVDRTYPFFEDDALASDVLLFMQENEWHCLPVLHKGRAVAVVTLADFLQLPSTKKKSAISLKEMQLKEVGSIAPEEHLFDLFERLRTFPYPIIPVSDESGQYIGVVSDVSVSGKISKIFHLGQEATTIELDLPSHSLKLSEVIASLEKSDATLLSFGSYFVDPEKERIVVAFRVQTHDQFRLVKNMEKYGYSIRFSSPLSLSEYEELREKALEFIRYMDM</sequence>
<dbReference type="AlphaFoldDB" id="A1BG35"/>
<dbReference type="eggNOG" id="COG0517">
    <property type="taxonomic scope" value="Bacteria"/>
</dbReference>
<organism evidence="2 3">
    <name type="scientific">Chlorobium phaeobacteroides (strain DSM 266 / SMG 266 / 2430)</name>
    <dbReference type="NCBI Taxonomy" id="290317"/>
    <lineage>
        <taxon>Bacteria</taxon>
        <taxon>Pseudomonadati</taxon>
        <taxon>Chlorobiota</taxon>
        <taxon>Chlorobiia</taxon>
        <taxon>Chlorobiales</taxon>
        <taxon>Chlorobiaceae</taxon>
        <taxon>Chlorobium/Pelodictyon group</taxon>
        <taxon>Chlorobium</taxon>
    </lineage>
</organism>
<dbReference type="InterPro" id="IPR046342">
    <property type="entry name" value="CBS_dom_sf"/>
</dbReference>
<gene>
    <name evidence="2" type="ordered locus">Cpha266_1331</name>
</gene>
<dbReference type="Gene3D" id="3.10.580.10">
    <property type="entry name" value="CBS-domain"/>
    <property type="match status" value="1"/>
</dbReference>